<dbReference type="KEGG" id="tng:GSTEN00020025G001"/>
<dbReference type="EMBL" id="CAAE01014637">
    <property type="protein sequence ID" value="CAG01301.1"/>
    <property type="molecule type" value="Genomic_DNA"/>
</dbReference>
<reference evidence="1" key="1">
    <citation type="journal article" date="2004" name="Nature">
        <title>Genome duplication in the teleost fish Tetraodon nigroviridis reveals the early vertebrate proto-karyotype.</title>
        <authorList>
            <person name="Jaillon O."/>
            <person name="Aury J.-M."/>
            <person name="Brunet F."/>
            <person name="Petit J.-L."/>
            <person name="Stange-Thomann N."/>
            <person name="Mauceli E."/>
            <person name="Bouneau L."/>
            <person name="Fischer C."/>
            <person name="Ozouf-Costaz C."/>
            <person name="Bernot A."/>
            <person name="Nicaud S."/>
            <person name="Jaffe D."/>
            <person name="Fisher S."/>
            <person name="Lutfalla G."/>
            <person name="Dossat C."/>
            <person name="Segurens B."/>
            <person name="Dasilva C."/>
            <person name="Salanoubat M."/>
            <person name="Levy M."/>
            <person name="Boudet N."/>
            <person name="Castellano S."/>
            <person name="Anthouard V."/>
            <person name="Jubin C."/>
            <person name="Castelli V."/>
            <person name="Katinka M."/>
            <person name="Vacherie B."/>
            <person name="Biemont C."/>
            <person name="Skalli Z."/>
            <person name="Cattolico L."/>
            <person name="Poulain J."/>
            <person name="De Berardinis V."/>
            <person name="Cruaud C."/>
            <person name="Duprat S."/>
            <person name="Brottier P."/>
            <person name="Coutanceau J.-P."/>
            <person name="Gouzy J."/>
            <person name="Parra G."/>
            <person name="Lardier G."/>
            <person name="Chapple C."/>
            <person name="McKernan K.J."/>
            <person name="McEwan P."/>
            <person name="Bosak S."/>
            <person name="Kellis M."/>
            <person name="Volff J.-N."/>
            <person name="Guigo R."/>
            <person name="Zody M.C."/>
            <person name="Mesirov J."/>
            <person name="Lindblad-Toh K."/>
            <person name="Birren B."/>
            <person name="Nusbaum C."/>
            <person name="Kahn D."/>
            <person name="Robinson-Rechavi M."/>
            <person name="Laudet V."/>
            <person name="Schachter V."/>
            <person name="Quetier F."/>
            <person name="Saurin W."/>
            <person name="Scarpelli C."/>
            <person name="Wincker P."/>
            <person name="Lander E.S."/>
            <person name="Weissenbach J."/>
            <person name="Roest Crollius H."/>
        </authorList>
    </citation>
    <scope>NUCLEOTIDE SEQUENCE [LARGE SCALE GENOMIC DNA]</scope>
</reference>
<dbReference type="OrthoDB" id="5920083at2759"/>
<accession>Q4SDI1</accession>
<comment type="caution">
    <text evidence="1">The sequence shown here is derived from an EMBL/GenBank/DDBJ whole genome shotgun (WGS) entry which is preliminary data.</text>
</comment>
<name>Q4SDI1_TETNG</name>
<proteinExistence type="predicted"/>
<dbReference type="AlphaFoldDB" id="Q4SDI1"/>
<evidence type="ECO:0000313" key="1">
    <source>
        <dbReference type="EMBL" id="CAG01301.1"/>
    </source>
</evidence>
<reference evidence="1" key="2">
    <citation type="submission" date="2004-02" db="EMBL/GenBank/DDBJ databases">
        <authorList>
            <consortium name="Genoscope"/>
            <consortium name="Whitehead Institute Centre for Genome Research"/>
        </authorList>
    </citation>
    <scope>NUCLEOTIDE SEQUENCE</scope>
</reference>
<gene>
    <name evidence="1" type="ORF">GSTENG00020025001</name>
</gene>
<protein>
    <submittedName>
        <fullName evidence="1">(spotted green pufferfish) hypothetical protein</fullName>
    </submittedName>
</protein>
<sequence>MAKSDRQRRSLRSEEFFFDSEASLLDQQDLEMSSCAFNDVFDSRDSDMEQINTFLTNVQVLLEAARFLEGTDRKDGSEFNRASFHHF</sequence>
<organism evidence="1">
    <name type="scientific">Tetraodon nigroviridis</name>
    <name type="common">Spotted green pufferfish</name>
    <name type="synonym">Chelonodon nigroviridis</name>
    <dbReference type="NCBI Taxonomy" id="99883"/>
    <lineage>
        <taxon>Eukaryota</taxon>
        <taxon>Metazoa</taxon>
        <taxon>Chordata</taxon>
        <taxon>Craniata</taxon>
        <taxon>Vertebrata</taxon>
        <taxon>Euteleostomi</taxon>
        <taxon>Actinopterygii</taxon>
        <taxon>Neopterygii</taxon>
        <taxon>Teleostei</taxon>
        <taxon>Neoteleostei</taxon>
        <taxon>Acanthomorphata</taxon>
        <taxon>Eupercaria</taxon>
        <taxon>Tetraodontiformes</taxon>
        <taxon>Tetradontoidea</taxon>
        <taxon>Tetraodontidae</taxon>
        <taxon>Tetraodon</taxon>
    </lineage>
</organism>